<dbReference type="AlphaFoldDB" id="A0A2N5DSM8"/>
<dbReference type="EMBL" id="PJZF01000095">
    <property type="protein sequence ID" value="PLR29096.1"/>
    <property type="molecule type" value="Genomic_DNA"/>
</dbReference>
<dbReference type="OrthoDB" id="6505225at2"/>
<gene>
    <name evidence="2" type="ORF">CYR55_23055</name>
</gene>
<protein>
    <submittedName>
        <fullName evidence="2">Peptidase</fullName>
    </submittedName>
</protein>
<accession>A0A2N5DSM8</accession>
<name>A0A2N5DSM8_9GAMM</name>
<evidence type="ECO:0000313" key="2">
    <source>
        <dbReference type="EMBL" id="PLR29096.1"/>
    </source>
</evidence>
<sequence length="130" mass="13998">MGFPSPATDYIEHRVSLDRIAQLDPNATYYMRAGDAYPSVGILKGSVLVIDSSLSPTHGCLLVAAIDGELCLRRYIQRPAPALQCLKKEHGVTKISELEAVMGDNSPIWGVVAYVLTDTIGRGFKPAPGI</sequence>
<dbReference type="InterPro" id="IPR015927">
    <property type="entry name" value="Peptidase_S24_S26A/B/C"/>
</dbReference>
<dbReference type="Proteomes" id="UP000234240">
    <property type="component" value="Unassembled WGS sequence"/>
</dbReference>
<dbReference type="SUPFAM" id="SSF51306">
    <property type="entry name" value="LexA/Signal peptidase"/>
    <property type="match status" value="1"/>
</dbReference>
<evidence type="ECO:0000313" key="3">
    <source>
        <dbReference type="Proteomes" id="UP000234240"/>
    </source>
</evidence>
<proteinExistence type="predicted"/>
<dbReference type="Pfam" id="PF00717">
    <property type="entry name" value="Peptidase_S24"/>
    <property type="match status" value="1"/>
</dbReference>
<feature type="domain" description="Peptidase S24/S26A/S26B/S26C" evidence="1">
    <location>
        <begin position="1"/>
        <end position="79"/>
    </location>
</feature>
<evidence type="ECO:0000259" key="1">
    <source>
        <dbReference type="Pfam" id="PF00717"/>
    </source>
</evidence>
<dbReference type="RefSeq" id="WP_101818607.1">
    <property type="nucleotide sequence ID" value="NZ_PJZF01000095.1"/>
</dbReference>
<reference evidence="2 3" key="1">
    <citation type="submission" date="2017-12" db="EMBL/GenBank/DDBJ databases">
        <title>Characterization of six clinical isolates of Enterochimera gen. nov., a novel genus of the Yersiniaciae family and the three species Enterochimera arupensis sp. nov., Enterochimera coloradensis sp. nov, and Enterochimera californica sp. nov.</title>
        <authorList>
            <person name="Rossi A."/>
            <person name="Fisher M."/>
        </authorList>
    </citation>
    <scope>NUCLEOTIDE SEQUENCE [LARGE SCALE GENOMIC DNA]</scope>
    <source>
        <strain evidence="3">2015-Iso6</strain>
    </source>
</reference>
<dbReference type="InterPro" id="IPR036286">
    <property type="entry name" value="LexA/Signal_pep-like_sf"/>
</dbReference>
<keyword evidence="3" id="KW-1185">Reference proteome</keyword>
<comment type="caution">
    <text evidence="2">The sequence shown here is derived from an EMBL/GenBank/DDBJ whole genome shotgun (WGS) entry which is preliminary data.</text>
</comment>
<dbReference type="Gene3D" id="2.10.109.10">
    <property type="entry name" value="Umud Fragment, subunit A"/>
    <property type="match status" value="1"/>
</dbReference>
<organism evidence="2 3">
    <name type="scientific">Chimaeribacter californicus</name>
    <dbReference type="NCBI Taxonomy" id="2060067"/>
    <lineage>
        <taxon>Bacteria</taxon>
        <taxon>Pseudomonadati</taxon>
        <taxon>Pseudomonadota</taxon>
        <taxon>Gammaproteobacteria</taxon>
        <taxon>Enterobacterales</taxon>
        <taxon>Yersiniaceae</taxon>
        <taxon>Chimaeribacter</taxon>
    </lineage>
</organism>